<proteinExistence type="predicted"/>
<dbReference type="RefSeq" id="WP_039920908.1">
    <property type="nucleotide sequence ID" value="NZ_JACHVP010000003.1"/>
</dbReference>
<feature type="transmembrane region" description="Helical" evidence="1">
    <location>
        <begin position="154"/>
        <end position="176"/>
    </location>
</feature>
<keyword evidence="1" id="KW-0812">Transmembrane</keyword>
<organism evidence="2 3">
    <name type="scientific">Leifsonia aquatica</name>
    <name type="common">Corynebacterium aquaticum</name>
    <dbReference type="NCBI Taxonomy" id="144185"/>
    <lineage>
        <taxon>Bacteria</taxon>
        <taxon>Bacillati</taxon>
        <taxon>Actinomycetota</taxon>
        <taxon>Actinomycetes</taxon>
        <taxon>Micrococcales</taxon>
        <taxon>Microbacteriaceae</taxon>
        <taxon>Leifsonia</taxon>
    </lineage>
</organism>
<keyword evidence="1" id="KW-1133">Transmembrane helix</keyword>
<accession>A0A7W4UXG0</accession>
<evidence type="ECO:0000313" key="3">
    <source>
        <dbReference type="Proteomes" id="UP000538196"/>
    </source>
</evidence>
<keyword evidence="1" id="KW-0472">Membrane</keyword>
<name>A0A7W4UXG0_LEIAQ</name>
<gene>
    <name evidence="2" type="ORF">FHX33_002687</name>
</gene>
<evidence type="ECO:0000256" key="1">
    <source>
        <dbReference type="SAM" id="Phobius"/>
    </source>
</evidence>
<evidence type="ECO:0000313" key="2">
    <source>
        <dbReference type="EMBL" id="MBB2967917.1"/>
    </source>
</evidence>
<dbReference type="EMBL" id="JACHVP010000003">
    <property type="protein sequence ID" value="MBB2967917.1"/>
    <property type="molecule type" value="Genomic_DNA"/>
</dbReference>
<sequence>MDARRAKPPAALTPDRARHRVGPLRLFAAAALLVLSVLGGASAASAHGGGSDAEGYVLVQQAIGYLVNMPKQEAEMHAQEKVTAALAATDQEGVSVKTLEQAQVALRAGDTAQARELLQRSITDSVKMLPLAKGPDTGTGVVLAPLESQQISPLGWAFLAVSLAAIVAGIALVVLFRPPESVHQLRRDMGLASRHLDVGHDETKGQSG</sequence>
<protein>
    <submittedName>
        <fullName evidence="2">Uncharacterized protein</fullName>
    </submittedName>
</protein>
<keyword evidence="3" id="KW-1185">Reference proteome</keyword>
<comment type="caution">
    <text evidence="2">The sequence shown here is derived from an EMBL/GenBank/DDBJ whole genome shotgun (WGS) entry which is preliminary data.</text>
</comment>
<reference evidence="2 3" key="1">
    <citation type="submission" date="2020-08" db="EMBL/GenBank/DDBJ databases">
        <title>Sequencing the genomes of 1000 actinobacteria strains.</title>
        <authorList>
            <person name="Klenk H.-P."/>
        </authorList>
    </citation>
    <scope>NUCLEOTIDE SEQUENCE [LARGE SCALE GENOMIC DNA]</scope>
    <source>
        <strain evidence="2 3">DSM 20146</strain>
    </source>
</reference>
<dbReference type="Proteomes" id="UP000538196">
    <property type="component" value="Unassembled WGS sequence"/>
</dbReference>
<dbReference type="AlphaFoldDB" id="A0A7W4UXG0"/>